<organism evidence="3 4">
    <name type="scientific">Eragrostis curvula</name>
    <name type="common">weeping love grass</name>
    <dbReference type="NCBI Taxonomy" id="38414"/>
    <lineage>
        <taxon>Eukaryota</taxon>
        <taxon>Viridiplantae</taxon>
        <taxon>Streptophyta</taxon>
        <taxon>Embryophyta</taxon>
        <taxon>Tracheophyta</taxon>
        <taxon>Spermatophyta</taxon>
        <taxon>Magnoliopsida</taxon>
        <taxon>Liliopsida</taxon>
        <taxon>Poales</taxon>
        <taxon>Poaceae</taxon>
        <taxon>PACMAD clade</taxon>
        <taxon>Chloridoideae</taxon>
        <taxon>Eragrostideae</taxon>
        <taxon>Eragrostidinae</taxon>
        <taxon>Eragrostis</taxon>
    </lineage>
</organism>
<gene>
    <name evidence="3" type="ORF">EJB05_49127</name>
</gene>
<feature type="transmembrane region" description="Helical" evidence="2">
    <location>
        <begin position="123"/>
        <end position="143"/>
    </location>
</feature>
<proteinExistence type="predicted"/>
<protein>
    <submittedName>
        <fullName evidence="3">Uncharacterized protein</fullName>
    </submittedName>
</protein>
<keyword evidence="2" id="KW-1133">Transmembrane helix</keyword>
<dbReference type="Gramene" id="TVU05941">
    <property type="protein sequence ID" value="TVU05941"/>
    <property type="gene ID" value="EJB05_49127"/>
</dbReference>
<comment type="caution">
    <text evidence="3">The sequence shown here is derived from an EMBL/GenBank/DDBJ whole genome shotgun (WGS) entry which is preliminary data.</text>
</comment>
<dbReference type="Proteomes" id="UP000324897">
    <property type="component" value="Unassembled WGS sequence"/>
</dbReference>
<accession>A0A5J9T623</accession>
<keyword evidence="2" id="KW-0472">Membrane</keyword>
<keyword evidence="4" id="KW-1185">Reference proteome</keyword>
<keyword evidence="2" id="KW-0812">Transmembrane</keyword>
<feature type="non-terminal residue" evidence="3">
    <location>
        <position position="1"/>
    </location>
</feature>
<reference evidence="3 4" key="1">
    <citation type="journal article" date="2019" name="Sci. Rep.">
        <title>A high-quality genome of Eragrostis curvula grass provides insights into Poaceae evolution and supports new strategies to enhance forage quality.</title>
        <authorList>
            <person name="Carballo J."/>
            <person name="Santos B.A.C.M."/>
            <person name="Zappacosta D."/>
            <person name="Garbus I."/>
            <person name="Selva J.P."/>
            <person name="Gallo C.A."/>
            <person name="Diaz A."/>
            <person name="Albertini E."/>
            <person name="Caccamo M."/>
            <person name="Echenique V."/>
        </authorList>
    </citation>
    <scope>NUCLEOTIDE SEQUENCE [LARGE SCALE GENOMIC DNA]</scope>
    <source>
        <strain evidence="4">cv. Victoria</strain>
        <tissue evidence="3">Leaf</tissue>
    </source>
</reference>
<feature type="region of interest" description="Disordered" evidence="1">
    <location>
        <begin position="198"/>
        <end position="230"/>
    </location>
</feature>
<evidence type="ECO:0000313" key="4">
    <source>
        <dbReference type="Proteomes" id="UP000324897"/>
    </source>
</evidence>
<dbReference type="EMBL" id="RWGY01000051">
    <property type="protein sequence ID" value="TVU05941.1"/>
    <property type="molecule type" value="Genomic_DNA"/>
</dbReference>
<name>A0A5J9T623_9POAL</name>
<dbReference type="AlphaFoldDB" id="A0A5J9T623"/>
<evidence type="ECO:0000256" key="1">
    <source>
        <dbReference type="SAM" id="MobiDB-lite"/>
    </source>
</evidence>
<evidence type="ECO:0000313" key="3">
    <source>
        <dbReference type="EMBL" id="TVU05941.1"/>
    </source>
</evidence>
<feature type="transmembrane region" description="Helical" evidence="2">
    <location>
        <begin position="93"/>
        <end position="111"/>
    </location>
</feature>
<evidence type="ECO:0000256" key="2">
    <source>
        <dbReference type="SAM" id="Phobius"/>
    </source>
</evidence>
<sequence length="230" mass="25086">MLATDALYRCFIGAVWLKAATNAAFVAARWTFGGDSRAAVVAKKFSTPTLFALALVIGEHGGDAMRPSVQRRRPESTGARTRRKSIYGPVTEAVYYLSAIIMCVGLAMQSLEQGKTFCMGRIGYMAADIGCFVNAVVFCSIITPRHVIWLKARYGRICIPIFWDLQPFTEEEVCWATKDGVLTRVGNDMIRGCCPSDLEGGGGAARAEEEGARRRRGEGGGGSSRERERD</sequence>